<evidence type="ECO:0000313" key="2">
    <source>
        <dbReference type="EMBL" id="GJE03039.1"/>
    </source>
</evidence>
<keyword evidence="1" id="KW-0732">Signal</keyword>
<feature type="chain" id="PRO_5045513572" description="TAXI family TRAP transporter solute-binding subunit" evidence="1">
    <location>
        <begin position="24"/>
        <end position="323"/>
    </location>
</feature>
<protein>
    <recommendedName>
        <fullName evidence="4">TAXI family TRAP transporter solute-binding subunit</fullName>
    </recommendedName>
</protein>
<sequence length="323" mass="34806">MRRVSRLAALVAALLIWPAALFAGEAHWPASLTIGTASPGGTYYAYGEGLAKILTQKLRLPVVSRATDGPNQNIQLLESGEVQIAFVTLGAAQQAWNGTAPWTAGKPLRSMRAMFPMYDTPFQFMTLQESGIQKLADLKGRRVGVGPETGTAGTYVPQVFRTLGIEATLVHGEWANLAAQVQAGTLDALAVAAGVPFPSFTELERKSRVRFLTLSPSQIVDLRLAIPELGLSLVPAGLYPSLPQRYVTVGLYNFAVAHSSLPDDLVYAIVAAVFSEHERMMEIHSAAGETVPANFVRNTFLPFHNGASRWYRNQAVLGTVGTD</sequence>
<dbReference type="Pfam" id="PF16868">
    <property type="entry name" value="NMT1_3"/>
    <property type="match status" value="1"/>
</dbReference>
<name>A0ABQ4SMT6_9HYPH</name>
<reference evidence="2" key="1">
    <citation type="journal article" date="2021" name="Front. Microbiol.">
        <title>Comprehensive Comparative Genomics and Phenotyping of Methylobacterium Species.</title>
        <authorList>
            <person name="Alessa O."/>
            <person name="Ogura Y."/>
            <person name="Fujitani Y."/>
            <person name="Takami H."/>
            <person name="Hayashi T."/>
            <person name="Sahin N."/>
            <person name="Tani A."/>
        </authorList>
    </citation>
    <scope>NUCLEOTIDE SEQUENCE</scope>
    <source>
        <strain evidence="2">DSM 17168</strain>
    </source>
</reference>
<dbReference type="SUPFAM" id="SSF53850">
    <property type="entry name" value="Periplasmic binding protein-like II"/>
    <property type="match status" value="1"/>
</dbReference>
<organism evidence="2 3">
    <name type="scientific">Methylobacterium isbiliense</name>
    <dbReference type="NCBI Taxonomy" id="315478"/>
    <lineage>
        <taxon>Bacteria</taxon>
        <taxon>Pseudomonadati</taxon>
        <taxon>Pseudomonadota</taxon>
        <taxon>Alphaproteobacteria</taxon>
        <taxon>Hyphomicrobiales</taxon>
        <taxon>Methylobacteriaceae</taxon>
        <taxon>Methylobacterium</taxon>
    </lineage>
</organism>
<keyword evidence="3" id="KW-1185">Reference proteome</keyword>
<dbReference type="InterPro" id="IPR011852">
    <property type="entry name" value="TRAP_TAXI"/>
</dbReference>
<proteinExistence type="predicted"/>
<feature type="signal peptide" evidence="1">
    <location>
        <begin position="1"/>
        <end position="23"/>
    </location>
</feature>
<dbReference type="RefSeq" id="WP_238240389.1">
    <property type="nucleotide sequence ID" value="NZ_BPQQ01000067.1"/>
</dbReference>
<evidence type="ECO:0008006" key="4">
    <source>
        <dbReference type="Google" id="ProtNLM"/>
    </source>
</evidence>
<gene>
    <name evidence="2" type="ORF">GMJLKIPL_4990</name>
</gene>
<dbReference type="PANTHER" id="PTHR42941">
    <property type="entry name" value="SLL1037 PROTEIN"/>
    <property type="match status" value="1"/>
</dbReference>
<dbReference type="EMBL" id="BPQQ01000067">
    <property type="protein sequence ID" value="GJE03039.1"/>
    <property type="molecule type" value="Genomic_DNA"/>
</dbReference>
<evidence type="ECO:0000313" key="3">
    <source>
        <dbReference type="Proteomes" id="UP001055153"/>
    </source>
</evidence>
<dbReference type="NCBIfam" id="TIGR02122">
    <property type="entry name" value="TRAP_TAXI"/>
    <property type="match status" value="1"/>
</dbReference>
<comment type="caution">
    <text evidence="2">The sequence shown here is derived from an EMBL/GenBank/DDBJ whole genome shotgun (WGS) entry which is preliminary data.</text>
</comment>
<dbReference type="Gene3D" id="3.40.190.10">
    <property type="entry name" value="Periplasmic binding protein-like II"/>
    <property type="match status" value="2"/>
</dbReference>
<reference evidence="2" key="2">
    <citation type="submission" date="2021-08" db="EMBL/GenBank/DDBJ databases">
        <authorList>
            <person name="Tani A."/>
            <person name="Ola A."/>
            <person name="Ogura Y."/>
            <person name="Katsura K."/>
            <person name="Hayashi T."/>
        </authorList>
    </citation>
    <scope>NUCLEOTIDE SEQUENCE</scope>
    <source>
        <strain evidence="2">DSM 17168</strain>
    </source>
</reference>
<evidence type="ECO:0000256" key="1">
    <source>
        <dbReference type="SAM" id="SignalP"/>
    </source>
</evidence>
<dbReference type="Proteomes" id="UP001055153">
    <property type="component" value="Unassembled WGS sequence"/>
</dbReference>
<dbReference type="PANTHER" id="PTHR42941:SF1">
    <property type="entry name" value="SLL1037 PROTEIN"/>
    <property type="match status" value="1"/>
</dbReference>
<accession>A0ABQ4SMT6</accession>